<evidence type="ECO:0000313" key="6">
    <source>
        <dbReference type="EMBL" id="PPC79074.1"/>
    </source>
</evidence>
<evidence type="ECO:0000256" key="2">
    <source>
        <dbReference type="ARBA" id="ARBA00061115"/>
    </source>
</evidence>
<gene>
    <name evidence="6" type="ORF">C4K68_02530</name>
</gene>
<accession>A0A2S5KW48</accession>
<organism evidence="6 7">
    <name type="scientific">Proteobacteria bacterium 228</name>
    <dbReference type="NCBI Taxonomy" id="2083153"/>
    <lineage>
        <taxon>Bacteria</taxon>
        <taxon>Pseudomonadati</taxon>
        <taxon>Pseudomonadota</taxon>
    </lineage>
</organism>
<dbReference type="Pfam" id="PF03819">
    <property type="entry name" value="MazG"/>
    <property type="match status" value="2"/>
</dbReference>
<evidence type="ECO:0000313" key="7">
    <source>
        <dbReference type="Proteomes" id="UP000238196"/>
    </source>
</evidence>
<dbReference type="InterPro" id="IPR004518">
    <property type="entry name" value="MazG-like_dom"/>
</dbReference>
<sequence>MTTSAPSARHGLDDLRQLMKRLRAPEGGCPWDRQQTYASILPHTLEEAYEVADAIERQDFMQLKDELGDLLFQVIFYAQMAAEEQRFDLDDIIDNLVAKLLRRHPHVFPDGTLASDAVTDPLPEAEIKQRWEEIKAEERAEKGAVSSVLDDVPHALPALNRAHKLQKRAASVGFDWFEWMPVRQKLLEELDEIDEARALGDQDAMEDELGDVLFSCVNLARHLKIDPDKALRRANNKFERRFRRVEQLAEAGHINMQGSSLEVLDQLWDQAKQEGL</sequence>
<dbReference type="FunFam" id="1.10.287.1080:FF:000003">
    <property type="entry name" value="Nucleoside triphosphate pyrophosphohydrolase"/>
    <property type="match status" value="1"/>
</dbReference>
<comment type="caution">
    <text evidence="6">The sequence shown here is derived from an EMBL/GenBank/DDBJ whole genome shotgun (WGS) entry which is preliminary data.</text>
</comment>
<dbReference type="NCBIfam" id="TIGR00444">
    <property type="entry name" value="mazG"/>
    <property type="match status" value="1"/>
</dbReference>
<dbReference type="GO" id="GO:0046076">
    <property type="term" value="P:dTTP catabolic process"/>
    <property type="evidence" value="ECO:0007669"/>
    <property type="project" value="TreeGrafter"/>
</dbReference>
<dbReference type="GO" id="GO:0006950">
    <property type="term" value="P:response to stress"/>
    <property type="evidence" value="ECO:0007669"/>
    <property type="project" value="UniProtKB-ARBA"/>
</dbReference>
<dbReference type="Proteomes" id="UP000238196">
    <property type="component" value="Unassembled WGS sequence"/>
</dbReference>
<dbReference type="PANTHER" id="PTHR30522:SF0">
    <property type="entry name" value="NUCLEOSIDE TRIPHOSPHATE PYROPHOSPHOHYDROLASE"/>
    <property type="match status" value="1"/>
</dbReference>
<evidence type="ECO:0000256" key="4">
    <source>
        <dbReference type="ARBA" id="ARBA00074799"/>
    </source>
</evidence>
<name>A0A2S5KW48_9PROT</name>
<dbReference type="NCBIfam" id="NF007113">
    <property type="entry name" value="PRK09562.1"/>
    <property type="match status" value="1"/>
</dbReference>
<dbReference type="InterPro" id="IPR048011">
    <property type="entry name" value="NTP-PPase_MazG-like_C"/>
</dbReference>
<dbReference type="CDD" id="cd11529">
    <property type="entry name" value="NTP-PPase_MazG_Cterm"/>
    <property type="match status" value="1"/>
</dbReference>
<evidence type="ECO:0000256" key="3">
    <source>
        <dbReference type="ARBA" id="ARBA00066372"/>
    </source>
</evidence>
<comment type="similarity">
    <text evidence="2">Belongs to the nucleoside triphosphate pyrophosphohydrolase family.</text>
</comment>
<dbReference type="GO" id="GO:0046052">
    <property type="term" value="P:UTP catabolic process"/>
    <property type="evidence" value="ECO:0007669"/>
    <property type="project" value="TreeGrafter"/>
</dbReference>
<dbReference type="GO" id="GO:0046081">
    <property type="term" value="P:dUTP catabolic process"/>
    <property type="evidence" value="ECO:0007669"/>
    <property type="project" value="TreeGrafter"/>
</dbReference>
<dbReference type="FunFam" id="1.10.287.1080:FF:000001">
    <property type="entry name" value="Nucleoside triphosphate pyrophosphohydrolase"/>
    <property type="match status" value="1"/>
</dbReference>
<feature type="domain" description="NTP pyrophosphohydrolase MazG-like" evidence="5">
    <location>
        <begin position="35"/>
        <end position="108"/>
    </location>
</feature>
<comment type="catalytic activity">
    <reaction evidence="1">
        <text>ATP + H2O = AMP + diphosphate + H(+)</text>
        <dbReference type="Rhea" id="RHEA:14245"/>
        <dbReference type="ChEBI" id="CHEBI:15377"/>
        <dbReference type="ChEBI" id="CHEBI:15378"/>
        <dbReference type="ChEBI" id="CHEBI:30616"/>
        <dbReference type="ChEBI" id="CHEBI:33019"/>
        <dbReference type="ChEBI" id="CHEBI:456215"/>
        <dbReference type="EC" id="3.6.1.8"/>
    </reaction>
</comment>
<dbReference type="AlphaFoldDB" id="A0A2S5KW48"/>
<dbReference type="GO" id="GO:0046047">
    <property type="term" value="P:TTP catabolic process"/>
    <property type="evidence" value="ECO:0007669"/>
    <property type="project" value="TreeGrafter"/>
</dbReference>
<dbReference type="CDD" id="cd11528">
    <property type="entry name" value="NTP-PPase_MazG_Nterm"/>
    <property type="match status" value="1"/>
</dbReference>
<dbReference type="EMBL" id="PRLP01000007">
    <property type="protein sequence ID" value="PPC79074.1"/>
    <property type="molecule type" value="Genomic_DNA"/>
</dbReference>
<dbReference type="GO" id="GO:0046061">
    <property type="term" value="P:dATP catabolic process"/>
    <property type="evidence" value="ECO:0007669"/>
    <property type="project" value="TreeGrafter"/>
</dbReference>
<proteinExistence type="inferred from homology"/>
<dbReference type="InterPro" id="IPR011551">
    <property type="entry name" value="NTP_PyrPHydrolase_MazG"/>
</dbReference>
<dbReference type="PANTHER" id="PTHR30522">
    <property type="entry name" value="NUCLEOSIDE TRIPHOSPHATE PYROPHOSPHOHYDROLASE"/>
    <property type="match status" value="1"/>
</dbReference>
<feature type="domain" description="NTP pyrophosphohydrolase MazG-like" evidence="5">
    <location>
        <begin position="183"/>
        <end position="242"/>
    </location>
</feature>
<evidence type="ECO:0000256" key="1">
    <source>
        <dbReference type="ARBA" id="ARBA00052141"/>
    </source>
</evidence>
<dbReference type="Gene3D" id="1.10.287.1080">
    <property type="entry name" value="MazG-like"/>
    <property type="match status" value="2"/>
</dbReference>
<dbReference type="SUPFAM" id="SSF101386">
    <property type="entry name" value="all-alpha NTP pyrophosphatases"/>
    <property type="match status" value="2"/>
</dbReference>
<dbReference type="GO" id="GO:0006203">
    <property type="term" value="P:dGTP catabolic process"/>
    <property type="evidence" value="ECO:0007669"/>
    <property type="project" value="TreeGrafter"/>
</dbReference>
<dbReference type="GO" id="GO:0047693">
    <property type="term" value="F:ATP diphosphatase activity"/>
    <property type="evidence" value="ECO:0007669"/>
    <property type="project" value="UniProtKB-EC"/>
</dbReference>
<dbReference type="InterPro" id="IPR048015">
    <property type="entry name" value="NTP-PPase_MazG-like_N"/>
</dbReference>
<reference evidence="6 7" key="1">
    <citation type="submission" date="2018-02" db="EMBL/GenBank/DDBJ databases">
        <title>novel marine gammaproteobacteria from coastal saline agro ecosystem.</title>
        <authorList>
            <person name="Krishnan R."/>
            <person name="Ramesh Kumar N."/>
        </authorList>
    </citation>
    <scope>NUCLEOTIDE SEQUENCE [LARGE SCALE GENOMIC DNA]</scope>
    <source>
        <strain evidence="6 7">228</strain>
    </source>
</reference>
<evidence type="ECO:0000259" key="5">
    <source>
        <dbReference type="Pfam" id="PF03819"/>
    </source>
</evidence>
<dbReference type="EC" id="3.6.1.8" evidence="3"/>
<dbReference type="OrthoDB" id="5291903at2"/>
<protein>
    <recommendedName>
        <fullName evidence="4">Nucleoside triphosphate pyrophosphohydrolase</fullName>
        <ecNumber evidence="3">3.6.1.8</ecNumber>
    </recommendedName>
</protein>